<evidence type="ECO:0000313" key="1">
    <source>
        <dbReference type="EMBL" id="CDL84902.1"/>
    </source>
</evidence>
<dbReference type="STRING" id="1427518.XSR1_570005"/>
<sequence>MYLITYWRTWLRSIAIWYLLAPVSGDPSAQMRPSPISDRMIEHKIYGHYMNASRLQDKTHVDIDGRLQLCIRT</sequence>
<name>W1J2E3_9GAMM</name>
<organism evidence="1 2">
    <name type="scientific">Xenorhabdus szentirmaii DSM 16338</name>
    <dbReference type="NCBI Taxonomy" id="1427518"/>
    <lineage>
        <taxon>Bacteria</taxon>
        <taxon>Pseudomonadati</taxon>
        <taxon>Pseudomonadota</taxon>
        <taxon>Gammaproteobacteria</taxon>
        <taxon>Enterobacterales</taxon>
        <taxon>Morganellaceae</taxon>
        <taxon>Xenorhabdus</taxon>
    </lineage>
</organism>
<protein>
    <submittedName>
        <fullName evidence="1">Uncharacterized protein</fullName>
    </submittedName>
</protein>
<dbReference type="Proteomes" id="UP000019202">
    <property type="component" value="Unassembled WGS sequence"/>
</dbReference>
<keyword evidence="2" id="KW-1185">Reference proteome</keyword>
<evidence type="ECO:0000313" key="2">
    <source>
        <dbReference type="Proteomes" id="UP000019202"/>
    </source>
</evidence>
<comment type="caution">
    <text evidence="1">The sequence shown here is derived from an EMBL/GenBank/DDBJ whole genome shotgun (WGS) entry which is preliminary data.</text>
</comment>
<proteinExistence type="predicted"/>
<reference evidence="1" key="1">
    <citation type="submission" date="2013-11" db="EMBL/GenBank/DDBJ databases">
        <title>Draft genome sequence and annotation of the entomopathogenic bacteria, Xenorhabdus cabanillasi strain JM26 and Xenorhabdus szentirmai strain DSM 16338.</title>
        <authorList>
            <person name="Gualtieri M."/>
            <person name="Ogier J.C."/>
            <person name="Pages S."/>
            <person name="Givaudan A."/>
            <person name="Gaudriault S."/>
        </authorList>
    </citation>
    <scope>NUCLEOTIDE SEQUENCE [LARGE SCALE GENOMIC DNA]</scope>
    <source>
        <strain evidence="1">DSM 16338</strain>
    </source>
</reference>
<gene>
    <name evidence="1" type="ORF">XSR1_570005</name>
</gene>
<dbReference type="AlphaFoldDB" id="W1J2E3"/>
<dbReference type="EMBL" id="CBXF010000118">
    <property type="protein sequence ID" value="CDL84902.1"/>
    <property type="molecule type" value="Genomic_DNA"/>
</dbReference>
<accession>W1J2E3</accession>